<dbReference type="AlphaFoldDB" id="A0A369WWF8"/>
<evidence type="ECO:0000313" key="2">
    <source>
        <dbReference type="EMBL" id="RDE24876.1"/>
    </source>
</evidence>
<dbReference type="EMBL" id="QQOH01000001">
    <property type="protein sequence ID" value="RDE24876.1"/>
    <property type="molecule type" value="Genomic_DNA"/>
</dbReference>
<dbReference type="InterPro" id="IPR044855">
    <property type="entry name" value="CoA-Trfase_III_dom3_sf"/>
</dbReference>
<gene>
    <name evidence="2" type="ORF">DV711_04650</name>
</gene>
<dbReference type="InterPro" id="IPR023606">
    <property type="entry name" value="CoA-Trfase_III_dom_1_sf"/>
</dbReference>
<dbReference type="RefSeq" id="WP_114694467.1">
    <property type="nucleotide sequence ID" value="NZ_QQOH01000001.1"/>
</dbReference>
<name>A0A369WWF8_9GAMM</name>
<accession>A0A369WWF8</accession>
<dbReference type="Gene3D" id="3.40.50.10540">
    <property type="entry name" value="Crotonobetainyl-coa:carnitine coa-transferase, domain 1"/>
    <property type="match status" value="1"/>
</dbReference>
<dbReference type="PANTHER" id="PTHR48207:SF3">
    <property type="entry name" value="SUCCINATE--HYDROXYMETHYLGLUTARATE COA-TRANSFERASE"/>
    <property type="match status" value="1"/>
</dbReference>
<proteinExistence type="predicted"/>
<evidence type="ECO:0000313" key="3">
    <source>
        <dbReference type="Proteomes" id="UP000253769"/>
    </source>
</evidence>
<dbReference type="GO" id="GO:0008410">
    <property type="term" value="F:CoA-transferase activity"/>
    <property type="evidence" value="ECO:0007669"/>
    <property type="project" value="TreeGrafter"/>
</dbReference>
<keyword evidence="1 2" id="KW-0808">Transferase</keyword>
<organism evidence="2 3">
    <name type="scientific">Motiliproteus coralliicola</name>
    <dbReference type="NCBI Taxonomy" id="2283196"/>
    <lineage>
        <taxon>Bacteria</taxon>
        <taxon>Pseudomonadati</taxon>
        <taxon>Pseudomonadota</taxon>
        <taxon>Gammaproteobacteria</taxon>
        <taxon>Oceanospirillales</taxon>
        <taxon>Oceanospirillaceae</taxon>
        <taxon>Motiliproteus</taxon>
    </lineage>
</organism>
<dbReference type="InterPro" id="IPR050483">
    <property type="entry name" value="CoA-transferase_III_domain"/>
</dbReference>
<keyword evidence="3" id="KW-1185">Reference proteome</keyword>
<dbReference type="OrthoDB" id="9058532at2"/>
<dbReference type="Gene3D" id="3.30.1540.10">
    <property type="entry name" value="formyl-coa transferase, domain 3"/>
    <property type="match status" value="1"/>
</dbReference>
<dbReference type="PANTHER" id="PTHR48207">
    <property type="entry name" value="SUCCINATE--HYDROXYMETHYLGLUTARATE COA-TRANSFERASE"/>
    <property type="match status" value="1"/>
</dbReference>
<dbReference type="InterPro" id="IPR003673">
    <property type="entry name" value="CoA-Trfase_fam_III"/>
</dbReference>
<evidence type="ECO:0000256" key="1">
    <source>
        <dbReference type="ARBA" id="ARBA00022679"/>
    </source>
</evidence>
<reference evidence="2 3" key="1">
    <citation type="submission" date="2018-07" db="EMBL/GenBank/DDBJ databases">
        <title>Motiliproteus coralliicola sp. nov., a bacterium isolated from Coral.</title>
        <authorList>
            <person name="Wang G."/>
        </authorList>
    </citation>
    <scope>NUCLEOTIDE SEQUENCE [LARGE SCALE GENOMIC DNA]</scope>
    <source>
        <strain evidence="2 3">C34</strain>
    </source>
</reference>
<dbReference type="Pfam" id="PF02515">
    <property type="entry name" value="CoA_transf_3"/>
    <property type="match status" value="1"/>
</dbReference>
<protein>
    <submittedName>
        <fullName evidence="2">CoA transferase</fullName>
    </submittedName>
</protein>
<dbReference type="Proteomes" id="UP000253769">
    <property type="component" value="Unassembled WGS sequence"/>
</dbReference>
<comment type="caution">
    <text evidence="2">The sequence shown here is derived from an EMBL/GenBank/DDBJ whole genome shotgun (WGS) entry which is preliminary data.</text>
</comment>
<dbReference type="SUPFAM" id="SSF89796">
    <property type="entry name" value="CoA-transferase family III (CaiB/BaiF)"/>
    <property type="match status" value="1"/>
</dbReference>
<sequence length="405" mass="43980">MNAPLQGIRVLDMSRILAGPWAGQSLADLGAEVIKIERPGCGDDTRHWGPPYLKDADGNDTAEAAYYMAANRGKRSVTVDITTEAGQKIIRDLAARSDVLLENYKVGGLKKYGLDYDSLKAVNPKLVYCSITGFGQDGPYAHRAGYDFMIQGMGGLMSITGEPDEKPGGGPVKVGVAVTDLFTGLYATIAVQGALLERQRSGLGQHIDLALFDVQAAVLANQATNYLVGGKVPQRLGNAHPNIVPYQAFATRDGHIILAVGNDSQFRAFCELADQNWADDPLYATNRARVENREPLCAAIAELIATQTSQYWLDGLEARSVPCGPINRIDQLFEDPQLLARGMKQTLQHPDNDNLNLVNNPIRFSRTPVSTDQAPPKLGDATEQTLQELGYSDEQIAALRQQQCI</sequence>